<dbReference type="RefSeq" id="WP_069320974.1">
    <property type="nucleotide sequence ID" value="NZ_MDDS01000035.1"/>
</dbReference>
<evidence type="ECO:0000313" key="1">
    <source>
        <dbReference type="EMBL" id="ODP37164.1"/>
    </source>
</evidence>
<gene>
    <name evidence="1" type="ORF">BFL28_02710</name>
</gene>
<keyword evidence="2" id="KW-1185">Reference proteome</keyword>
<dbReference type="OrthoDB" id="9946336at2"/>
<dbReference type="STRING" id="1888892.BFL28_02710"/>
<proteinExistence type="predicted"/>
<sequence length="79" mass="8682">MRPADFATIDTRLFERLLWGSLDALRIRLTDGRSVTGQPVALHRWGATGDADAEPAGEIRLIANGETLTLSYDQIADIE</sequence>
<reference evidence="1 2" key="1">
    <citation type="submission" date="2016-08" db="EMBL/GenBank/DDBJ databases">
        <title>Draft genome of the agarase producing Sphingomonas sp. MCT13.</title>
        <authorList>
            <person name="D'Andrea M.M."/>
            <person name="Rossolini G.M."/>
            <person name="Thaller M.C."/>
        </authorList>
    </citation>
    <scope>NUCLEOTIDE SEQUENCE [LARGE SCALE GENOMIC DNA]</scope>
    <source>
        <strain evidence="1 2">MCT13</strain>
    </source>
</reference>
<dbReference type="Proteomes" id="UP000094487">
    <property type="component" value="Unassembled WGS sequence"/>
</dbReference>
<name>A0A1E3LTX3_9SPHN</name>
<dbReference type="EMBL" id="MDDS01000035">
    <property type="protein sequence ID" value="ODP37164.1"/>
    <property type="molecule type" value="Genomic_DNA"/>
</dbReference>
<organism evidence="1 2">
    <name type="scientific">Sphingomonas turrisvirgatae</name>
    <dbReference type="NCBI Taxonomy" id="1888892"/>
    <lineage>
        <taxon>Bacteria</taxon>
        <taxon>Pseudomonadati</taxon>
        <taxon>Pseudomonadota</taxon>
        <taxon>Alphaproteobacteria</taxon>
        <taxon>Sphingomonadales</taxon>
        <taxon>Sphingomonadaceae</taxon>
        <taxon>Sphingomonas</taxon>
    </lineage>
</organism>
<dbReference type="AlphaFoldDB" id="A0A1E3LTX3"/>
<comment type="caution">
    <text evidence="1">The sequence shown here is derived from an EMBL/GenBank/DDBJ whole genome shotgun (WGS) entry which is preliminary data.</text>
</comment>
<accession>A0A1E3LTX3</accession>
<protein>
    <submittedName>
        <fullName evidence="1">Uncharacterized protein</fullName>
    </submittedName>
</protein>
<evidence type="ECO:0000313" key="2">
    <source>
        <dbReference type="Proteomes" id="UP000094487"/>
    </source>
</evidence>